<dbReference type="GO" id="GO:0008270">
    <property type="term" value="F:zinc ion binding"/>
    <property type="evidence" value="ECO:0007669"/>
    <property type="project" value="InterPro"/>
</dbReference>
<dbReference type="SUPFAM" id="SSF52540">
    <property type="entry name" value="P-loop containing nucleoside triphosphate hydrolases"/>
    <property type="match status" value="1"/>
</dbReference>
<feature type="region of interest" description="Disordered" evidence="3">
    <location>
        <begin position="52"/>
        <end position="79"/>
    </location>
</feature>
<organism evidence="5 6">
    <name type="scientific">Fusarium culmorum</name>
    <dbReference type="NCBI Taxonomy" id="5516"/>
    <lineage>
        <taxon>Eukaryota</taxon>
        <taxon>Fungi</taxon>
        <taxon>Dikarya</taxon>
        <taxon>Ascomycota</taxon>
        <taxon>Pezizomycotina</taxon>
        <taxon>Sordariomycetes</taxon>
        <taxon>Hypocreomycetidae</taxon>
        <taxon>Hypocreales</taxon>
        <taxon>Nectriaceae</taxon>
        <taxon>Fusarium</taxon>
    </lineage>
</organism>
<dbReference type="InterPro" id="IPR036864">
    <property type="entry name" value="Zn2-C6_fun-type_DNA-bd_sf"/>
</dbReference>
<name>A0A7S8DGG1_FUSCU</name>
<dbReference type="SMART" id="SM00066">
    <property type="entry name" value="GAL4"/>
    <property type="match status" value="1"/>
</dbReference>
<dbReference type="InterPro" id="IPR001138">
    <property type="entry name" value="Zn2Cys6_DnaBD"/>
</dbReference>
<keyword evidence="1" id="KW-0677">Repeat</keyword>
<evidence type="ECO:0000313" key="6">
    <source>
        <dbReference type="Proteomes" id="UP000663297"/>
    </source>
</evidence>
<gene>
    <name evidence="5" type="ORF">HYE67_010243</name>
</gene>
<feature type="domain" description="Zn(2)-C6 fungal-type" evidence="4">
    <location>
        <begin position="9"/>
        <end position="39"/>
    </location>
</feature>
<dbReference type="Gene3D" id="4.10.240.10">
    <property type="entry name" value="Zn(2)-C6 fungal-type DNA-binding domain"/>
    <property type="match status" value="1"/>
</dbReference>
<evidence type="ECO:0000313" key="5">
    <source>
        <dbReference type="EMBL" id="QPC68012.1"/>
    </source>
</evidence>
<dbReference type="SUPFAM" id="SSF57701">
    <property type="entry name" value="Zn2/Cys6 DNA-binding domain"/>
    <property type="match status" value="1"/>
</dbReference>
<dbReference type="InterPro" id="IPR056884">
    <property type="entry name" value="NPHP3-like_N"/>
</dbReference>
<evidence type="ECO:0000259" key="4">
    <source>
        <dbReference type="PROSITE" id="PS50048"/>
    </source>
</evidence>
<feature type="region of interest" description="Disordered" evidence="3">
    <location>
        <begin position="272"/>
        <end position="295"/>
    </location>
</feature>
<dbReference type="PROSITE" id="PS50048">
    <property type="entry name" value="ZN2_CY6_FUNGAL_2"/>
    <property type="match status" value="1"/>
</dbReference>
<accession>A0A7S8DGG1</accession>
<protein>
    <recommendedName>
        <fullName evidence="4">Zn(2)-C6 fungal-type domain-containing protein</fullName>
    </recommendedName>
</protein>
<dbReference type="PANTHER" id="PTHR10039">
    <property type="entry name" value="AMELOGENIN"/>
    <property type="match status" value="1"/>
</dbReference>
<dbReference type="EMBL" id="CP064750">
    <property type="protein sequence ID" value="QPC68012.1"/>
    <property type="molecule type" value="Genomic_DNA"/>
</dbReference>
<dbReference type="Pfam" id="PF25053">
    <property type="entry name" value="DUF7791"/>
    <property type="match status" value="1"/>
</dbReference>
<keyword evidence="2" id="KW-0539">Nucleus</keyword>
<dbReference type="PROSITE" id="PS00463">
    <property type="entry name" value="ZN2_CY6_FUNGAL_1"/>
    <property type="match status" value="1"/>
</dbReference>
<dbReference type="GO" id="GO:0000981">
    <property type="term" value="F:DNA-binding transcription factor activity, RNA polymerase II-specific"/>
    <property type="evidence" value="ECO:0007669"/>
    <property type="project" value="InterPro"/>
</dbReference>
<dbReference type="Pfam" id="PF00172">
    <property type="entry name" value="Zn_clus"/>
    <property type="match status" value="1"/>
</dbReference>
<dbReference type="Gene3D" id="3.40.50.300">
    <property type="entry name" value="P-loop containing nucleotide triphosphate hydrolases"/>
    <property type="match status" value="1"/>
</dbReference>
<sequence length="1403" mass="159952">MPGVPSYKGCDACRKQKKKCDKAQPRCARCERLDIPCVNVGKQRYKFKIQTLNRESSSSSTPQIVDTDGETSNSSGSRKSVSPFLFQQALIKVPSNKTTVVTHTLVSRLEITDLRYDITCYGDFLRHIPARLGRNEALDASADALATTFSTLHMPQGYQTIDALTKYGRAINSLRLCLDNPAKATMPETMCAVYLIMICQGWLGRDDDPCTSHGQGLAYLLKAAARENWKAGFETDMVLTFCVPVIIESISNPKVKLEKWFWDMLDNFKKNNPPSTAETRQAKQEGQDSGGIPSLSIRNLGRLPDFINDPETHRMEITCAYHRLCRDLRKVAEIVRAVTWEPGYSPTPMQLRLSRSYNSAYSVLLTVLVIMNCLMQAFDPYNLALVGEAALCSSEVVSMARNISQYRPLGASHVPLALAIAWAATEEEGLKTQLYDLLKEYQQDWMVTRWDKVGYWWMDKFGELRERLAPRVISPDDEDILTFEGAGFAEVGIKLAKTAQRAYKSTSGLIQEDEEFLTDTERLKKLVGLIDQSQPNPEGARQASIDENLRQTAKACDEYASQLETLLGFLRRRPGELRALEALRTVMLRRLRNTEIQALEGKLINVQMKLLLALTTSSHSRQSSALVAIRELKQQNAVLEANTTTKLESIESLIRGTDLKEEGTSNAAKMVISHLDNLVVEAQRVKKHHDFLKSLRFREIKQRHSAIQDHHKATFKWVFAKGQTGFLEWLEDGSGFFWVKGKAGSGKSTLMKFIATHDDTQSLLRTWGAERRVITASHFFWNAGLSMQKSLTGLFQTILYQVLRECPELIDIIDNPQQGSPTESSLYDSWDDKALFRAFEQLSSQKSLPLRFCFFIDGLDEYTAGAHRYTGTFEELLSPLRVLASSNSIKICVSSRPWDAFDREFSHVKWKLQLEDLTREDIRRYVKEELGVHPKFQELSEMDPRCSEIKDTIVKRAQGVFLWVHLVVNSLKRGLLKDDNYTDLQSRLNELPDDLQRYFEHMLQSIETIYWDSTTRIFRTVIAAEQSLPLLAFELLDREMDDPDYALTMQASPLTDVKSEAICKRSNTRLKARCGDLLYVTVNPTETGLFKSQVDFLHRTVRDFFLDTGVIDDMIQKRPTEKFNPHLSLCRIMLGLNKVITPDENSSQVYNQLYIIVDGLMCYARNVEETFKRLEEDGMAEHDKTSLEQVFKILDELDRTNCEGLNHLGVHWTNIKDPPQGTFREGRNKTFLAATIQARLTLYTAHCLQKNPSEIRKKGGRPLLDYALRPTMLTPLQIIHLEQGPVLPIVELLLDLGADPNAKIYIYENRTPWELFLEMCYQHTKQETKSEYLVDDIGRAMELMVERGARTDGTFQVWNGPALKLVEIADRIRLPQHCRSRIEEVVESREQGNSFLYRILGLN</sequence>
<evidence type="ECO:0000256" key="2">
    <source>
        <dbReference type="ARBA" id="ARBA00023242"/>
    </source>
</evidence>
<proteinExistence type="predicted"/>
<dbReference type="Pfam" id="PF24883">
    <property type="entry name" value="NPHP3_N"/>
    <property type="match status" value="1"/>
</dbReference>
<dbReference type="InterPro" id="IPR027417">
    <property type="entry name" value="P-loop_NTPase"/>
</dbReference>
<reference evidence="5" key="1">
    <citation type="submission" date="2020-11" db="EMBL/GenBank/DDBJ databases">
        <title>The chromosome-scale genome resource for two endophytic Fusarium species: F. culmorum and F. pseudograminearum.</title>
        <authorList>
            <person name="Yuan Z."/>
        </authorList>
    </citation>
    <scope>NUCLEOTIDE SEQUENCE</scope>
    <source>
        <strain evidence="5">Class2-1B</strain>
    </source>
</reference>
<dbReference type="PANTHER" id="PTHR10039:SF5">
    <property type="entry name" value="NACHT DOMAIN-CONTAINING PROTEIN"/>
    <property type="match status" value="1"/>
</dbReference>
<dbReference type="InterPro" id="IPR056693">
    <property type="entry name" value="DUF7791"/>
</dbReference>
<evidence type="ECO:0000256" key="3">
    <source>
        <dbReference type="SAM" id="MobiDB-lite"/>
    </source>
</evidence>
<dbReference type="CDD" id="cd00067">
    <property type="entry name" value="GAL4"/>
    <property type="match status" value="1"/>
</dbReference>
<evidence type="ECO:0000256" key="1">
    <source>
        <dbReference type="ARBA" id="ARBA00022737"/>
    </source>
</evidence>
<dbReference type="Proteomes" id="UP000663297">
    <property type="component" value="Chromosome 4"/>
</dbReference>